<gene>
    <name evidence="2" type="ORF">CR513_08475</name>
</gene>
<sequence>MEESWEKIRIASVTSTELSATPPKTIEKLVQNGCLCRYVRRPIDRRGELQTEHTKGKSSGATAWDRSRSC</sequence>
<keyword evidence="3" id="KW-1185">Reference proteome</keyword>
<evidence type="ECO:0000256" key="1">
    <source>
        <dbReference type="SAM" id="MobiDB-lite"/>
    </source>
</evidence>
<name>A0A371HXF6_MUCPR</name>
<dbReference type="AlphaFoldDB" id="A0A371HXF6"/>
<evidence type="ECO:0000313" key="3">
    <source>
        <dbReference type="Proteomes" id="UP000257109"/>
    </source>
</evidence>
<dbReference type="EMBL" id="QJKJ01001472">
    <property type="protein sequence ID" value="RDY07413.1"/>
    <property type="molecule type" value="Genomic_DNA"/>
</dbReference>
<feature type="region of interest" description="Disordered" evidence="1">
    <location>
        <begin position="46"/>
        <end position="70"/>
    </location>
</feature>
<accession>A0A371HXF6</accession>
<protein>
    <submittedName>
        <fullName evidence="2">Uncharacterized protein</fullName>
    </submittedName>
</protein>
<reference evidence="2" key="1">
    <citation type="submission" date="2018-05" db="EMBL/GenBank/DDBJ databases">
        <title>Draft genome of Mucuna pruriens seed.</title>
        <authorList>
            <person name="Nnadi N.E."/>
            <person name="Vos R."/>
            <person name="Hasami M.H."/>
            <person name="Devisetty U.K."/>
            <person name="Aguiy J.C."/>
        </authorList>
    </citation>
    <scope>NUCLEOTIDE SEQUENCE [LARGE SCALE GENOMIC DNA]</scope>
    <source>
        <strain evidence="2">JCA_2017</strain>
    </source>
</reference>
<proteinExistence type="predicted"/>
<dbReference type="Proteomes" id="UP000257109">
    <property type="component" value="Unassembled WGS sequence"/>
</dbReference>
<evidence type="ECO:0000313" key="2">
    <source>
        <dbReference type="EMBL" id="RDY07413.1"/>
    </source>
</evidence>
<feature type="non-terminal residue" evidence="2">
    <location>
        <position position="1"/>
    </location>
</feature>
<feature type="compositionally biased region" description="Basic and acidic residues" evidence="1">
    <location>
        <begin position="46"/>
        <end position="55"/>
    </location>
</feature>
<organism evidence="2 3">
    <name type="scientific">Mucuna pruriens</name>
    <name type="common">Velvet bean</name>
    <name type="synonym">Dolichos pruriens</name>
    <dbReference type="NCBI Taxonomy" id="157652"/>
    <lineage>
        <taxon>Eukaryota</taxon>
        <taxon>Viridiplantae</taxon>
        <taxon>Streptophyta</taxon>
        <taxon>Embryophyta</taxon>
        <taxon>Tracheophyta</taxon>
        <taxon>Spermatophyta</taxon>
        <taxon>Magnoliopsida</taxon>
        <taxon>eudicotyledons</taxon>
        <taxon>Gunneridae</taxon>
        <taxon>Pentapetalae</taxon>
        <taxon>rosids</taxon>
        <taxon>fabids</taxon>
        <taxon>Fabales</taxon>
        <taxon>Fabaceae</taxon>
        <taxon>Papilionoideae</taxon>
        <taxon>50 kb inversion clade</taxon>
        <taxon>NPAAA clade</taxon>
        <taxon>indigoferoid/millettioid clade</taxon>
        <taxon>Phaseoleae</taxon>
        <taxon>Mucuna</taxon>
    </lineage>
</organism>
<comment type="caution">
    <text evidence="2">The sequence shown here is derived from an EMBL/GenBank/DDBJ whole genome shotgun (WGS) entry which is preliminary data.</text>
</comment>
<dbReference type="OrthoDB" id="2919534at2759"/>